<proteinExistence type="predicted"/>
<dbReference type="eggNOG" id="arCOG04062">
    <property type="taxonomic scope" value="Archaea"/>
</dbReference>
<gene>
    <name evidence="1" type="ordered locus">DKAM_0767</name>
</gene>
<dbReference type="Proteomes" id="UP000006903">
    <property type="component" value="Chromosome"/>
</dbReference>
<protein>
    <submittedName>
        <fullName evidence="1">Uncharacterized protein</fullName>
    </submittedName>
</protein>
<dbReference type="RefSeq" id="WP_012608434.1">
    <property type="nucleotide sequence ID" value="NC_011766.1"/>
</dbReference>
<dbReference type="HOGENOM" id="CLU_152335_0_0_2"/>
<reference evidence="1 2" key="1">
    <citation type="journal article" date="2009" name="J. Bacteriol.">
        <title>Complete genome sequence of the anaerobic, protein-degrading hyperthermophilic crenarchaeon Desulfurococcus kamchatkensis.</title>
        <authorList>
            <person name="Ravin N.V."/>
            <person name="Mardanov A.V."/>
            <person name="Beletsky A.V."/>
            <person name="Kublanov I.V."/>
            <person name="Kolganova T.V."/>
            <person name="Lebedinsky A.V."/>
            <person name="Chernyh N.A."/>
            <person name="Bonch-Osmolovskaya E.A."/>
            <person name="Skryabin K.G."/>
        </authorList>
    </citation>
    <scope>NUCLEOTIDE SEQUENCE [LARGE SCALE GENOMIC DNA]</scope>
    <source>
        <strain evidence="2">DSM 18924 / JCM 16383 / VKM B-2413 / 1221n</strain>
    </source>
</reference>
<organism evidence="1 2">
    <name type="scientific">Desulfurococcus amylolyticus (strain DSM 18924 / JCM 16383 / VKM B-2413 / 1221n)</name>
    <name type="common">Desulfurococcus kamchatkensis</name>
    <dbReference type="NCBI Taxonomy" id="490899"/>
    <lineage>
        <taxon>Archaea</taxon>
        <taxon>Thermoproteota</taxon>
        <taxon>Thermoprotei</taxon>
        <taxon>Desulfurococcales</taxon>
        <taxon>Desulfurococcaceae</taxon>
        <taxon>Desulfurococcus</taxon>
    </lineage>
</organism>
<sequence length="140" mass="15815">MSSIGYFKIENSRSRSGKHAASSTLLIYRRGIGVVKPGRENIIEETEARPTYVKGSAKSIKITLTHGDFAIYGWFVKNYMGRIKGYISIYNHRGELVYRAKYLNGVTRRGVGSPVYAWLARIFIETLNIPVSKTHLGDEK</sequence>
<dbReference type="GeneID" id="7170930"/>
<dbReference type="EMBL" id="CP001140">
    <property type="protein sequence ID" value="ACL11093.1"/>
    <property type="molecule type" value="Genomic_DNA"/>
</dbReference>
<dbReference type="STRING" id="490899.DKAM_0767"/>
<dbReference type="KEGG" id="dka:DKAM_0767"/>
<evidence type="ECO:0000313" key="2">
    <source>
        <dbReference type="Proteomes" id="UP000006903"/>
    </source>
</evidence>
<accession>B8D4R2</accession>
<evidence type="ECO:0000313" key="1">
    <source>
        <dbReference type="EMBL" id="ACL11093.1"/>
    </source>
</evidence>
<name>B8D4R2_DESA1</name>
<dbReference type="AlphaFoldDB" id="B8D4R2"/>